<evidence type="ECO:0000256" key="2">
    <source>
        <dbReference type="SAM" id="Phobius"/>
    </source>
</evidence>
<gene>
    <name evidence="3" type="ORF">BDV96DRAFT_636494</name>
</gene>
<feature type="region of interest" description="Disordered" evidence="1">
    <location>
        <begin position="856"/>
        <end position="917"/>
    </location>
</feature>
<dbReference type="Proteomes" id="UP000799770">
    <property type="component" value="Unassembled WGS sequence"/>
</dbReference>
<feature type="region of interest" description="Disordered" evidence="1">
    <location>
        <begin position="348"/>
        <end position="367"/>
    </location>
</feature>
<feature type="region of interest" description="Disordered" evidence="1">
    <location>
        <begin position="932"/>
        <end position="955"/>
    </location>
</feature>
<dbReference type="EMBL" id="ML977345">
    <property type="protein sequence ID" value="KAF2108774.1"/>
    <property type="molecule type" value="Genomic_DNA"/>
</dbReference>
<feature type="compositionally biased region" description="Polar residues" evidence="1">
    <location>
        <begin position="120"/>
        <end position="136"/>
    </location>
</feature>
<protein>
    <recommendedName>
        <fullName evidence="5">Cytochrome b561 domain-containing protein</fullName>
    </recommendedName>
</protein>
<feature type="compositionally biased region" description="Basic and acidic residues" evidence="1">
    <location>
        <begin position="908"/>
        <end position="917"/>
    </location>
</feature>
<evidence type="ECO:0008006" key="5">
    <source>
        <dbReference type="Google" id="ProtNLM"/>
    </source>
</evidence>
<dbReference type="AlphaFoldDB" id="A0A6A5YPZ1"/>
<reference evidence="3" key="1">
    <citation type="journal article" date="2020" name="Stud. Mycol.">
        <title>101 Dothideomycetes genomes: a test case for predicting lifestyles and emergence of pathogens.</title>
        <authorList>
            <person name="Haridas S."/>
            <person name="Albert R."/>
            <person name="Binder M."/>
            <person name="Bloem J."/>
            <person name="Labutti K."/>
            <person name="Salamov A."/>
            <person name="Andreopoulos B."/>
            <person name="Baker S."/>
            <person name="Barry K."/>
            <person name="Bills G."/>
            <person name="Bluhm B."/>
            <person name="Cannon C."/>
            <person name="Castanera R."/>
            <person name="Culley D."/>
            <person name="Daum C."/>
            <person name="Ezra D."/>
            <person name="Gonzalez J."/>
            <person name="Henrissat B."/>
            <person name="Kuo A."/>
            <person name="Liang C."/>
            <person name="Lipzen A."/>
            <person name="Lutzoni F."/>
            <person name="Magnuson J."/>
            <person name="Mondo S."/>
            <person name="Nolan M."/>
            <person name="Ohm R."/>
            <person name="Pangilinan J."/>
            <person name="Park H.-J."/>
            <person name="Ramirez L."/>
            <person name="Alfaro M."/>
            <person name="Sun H."/>
            <person name="Tritt A."/>
            <person name="Yoshinaga Y."/>
            <person name="Zwiers L.-H."/>
            <person name="Turgeon B."/>
            <person name="Goodwin S."/>
            <person name="Spatafora J."/>
            <person name="Crous P."/>
            <person name="Grigoriev I."/>
        </authorList>
    </citation>
    <scope>NUCLEOTIDE SEQUENCE</scope>
    <source>
        <strain evidence="3">CBS 627.86</strain>
    </source>
</reference>
<proteinExistence type="predicted"/>
<feature type="transmembrane region" description="Helical" evidence="2">
    <location>
        <begin position="669"/>
        <end position="689"/>
    </location>
</feature>
<keyword evidence="2" id="KW-1133">Transmembrane helix</keyword>
<keyword evidence="2" id="KW-0472">Membrane</keyword>
<sequence length="1034" mass="109024">MFAKLVWYLPAALLVFFLLYSSIGLWFSEWVAIGYEQRREGGIYEVLSPDTVDAIQDDKRLQHALLSLTEMVASKSEALGEQVGSDGLKEFGQRLTMELAKLRNVQPQRRKRELLEGLGNTITGSGASRNKQQAQGQSGGMLSGIADAFGLGGAVGNDTAGLAGIRQEGLSSFGDSILGDLATPALFLGIGIGMGTETGLNLTDKQNSQDMASKVAAAFNAQPTGINHIAQNLGIGLSAQIAPSLGNIPGAQLGMAAFALAQGIGQGSASGLNLTQQQIQPSNGTDIMSIAGNFGLGVSQPIASNINVKQLLSGAGASGGQLMAQLPQIAAAAGQGLGEGASAGLGFSKNSSSLQRRQSTDPNSVDILGTTSDLTKVANVIAPGASSGLGSIDFMGMILPIASGAGKGIGEGAAIGLGFQVDAGFGVMPANATANQSTEMIVSEFAKGLVAIFLANGTASVALSNLTAGAGGLTAGAQGSKVAEGLARGLVEGSVNAISMVGGINNVLSVTSTSLSRRQDAPTSSPSLAINANMLSSLAQAGTNALTCQGFGGIAFIALGLKNGGAMKTDGQGSVPLGNQKLAALPKDPIVITSEGNRFSIKIQDGEVRINDLALLPFAILTALHVVLTTFAFFFALPAYLALGAILRLSVMIGYPLKEAKNTKWRRLILLALFLPSSIVGIILGIVGIGKASHFRDAHSFVGLLTFLLIILTVVTSFLRLRSTAIVPSSAFAGIKAIPRTFKSPARMHLIAAFLQQVILQFATLTWIQGFSTLHSITLCVVDAVLTAPVVVGLMTAILFTQVGAMSVVGLRMWLEQRIRKKSSLSQEESGVVVVVEKGGMKRSDTMKTFGFEALERSSPSPPLIRPKLKERNTTQLLGREDSKTGWPSQVRKFSDEDARQNDNPFLDPRDPRPEQQDRVYDEKLGGFVLSPTHPAQYNAYKPQESRPSYGSRSSYPDFVMERRSRDYLETLPNTPVVQRKPVAGDGEERADSGVLLQRFESFSRLRRERASGPEEEDIRVGWPSYVPQREDHR</sequence>
<keyword evidence="2" id="KW-0812">Transmembrane</keyword>
<evidence type="ECO:0000313" key="4">
    <source>
        <dbReference type="Proteomes" id="UP000799770"/>
    </source>
</evidence>
<feature type="compositionally biased region" description="Basic and acidic residues" evidence="1">
    <location>
        <begin position="868"/>
        <end position="884"/>
    </location>
</feature>
<evidence type="ECO:0000313" key="3">
    <source>
        <dbReference type="EMBL" id="KAF2108774.1"/>
    </source>
</evidence>
<accession>A0A6A5YPZ1</accession>
<organism evidence="3 4">
    <name type="scientific">Lophiotrema nucula</name>
    <dbReference type="NCBI Taxonomy" id="690887"/>
    <lineage>
        <taxon>Eukaryota</taxon>
        <taxon>Fungi</taxon>
        <taxon>Dikarya</taxon>
        <taxon>Ascomycota</taxon>
        <taxon>Pezizomycotina</taxon>
        <taxon>Dothideomycetes</taxon>
        <taxon>Pleosporomycetidae</taxon>
        <taxon>Pleosporales</taxon>
        <taxon>Lophiotremataceae</taxon>
        <taxon>Lophiotrema</taxon>
    </lineage>
</organism>
<feature type="transmembrane region" description="Helical" evidence="2">
    <location>
        <begin position="6"/>
        <end position="28"/>
    </location>
</feature>
<name>A0A6A5YPZ1_9PLEO</name>
<dbReference type="OrthoDB" id="5148443at2759"/>
<keyword evidence="4" id="KW-1185">Reference proteome</keyword>
<feature type="transmembrane region" description="Helical" evidence="2">
    <location>
        <begin position="790"/>
        <end position="815"/>
    </location>
</feature>
<feature type="transmembrane region" description="Helical" evidence="2">
    <location>
        <begin position="750"/>
        <end position="770"/>
    </location>
</feature>
<evidence type="ECO:0000256" key="1">
    <source>
        <dbReference type="SAM" id="MobiDB-lite"/>
    </source>
</evidence>
<feature type="compositionally biased region" description="Low complexity" evidence="1">
    <location>
        <begin position="946"/>
        <end position="955"/>
    </location>
</feature>
<feature type="region of interest" description="Disordered" evidence="1">
    <location>
        <begin position="1007"/>
        <end position="1034"/>
    </location>
</feature>
<feature type="transmembrane region" description="Helical" evidence="2">
    <location>
        <begin position="701"/>
        <end position="721"/>
    </location>
</feature>
<feature type="region of interest" description="Disordered" evidence="1">
    <location>
        <begin position="119"/>
        <end position="139"/>
    </location>
</feature>